<accession>A0ABV2IPX5</accession>
<evidence type="ECO:0000313" key="3">
    <source>
        <dbReference type="Proteomes" id="UP001549111"/>
    </source>
</evidence>
<keyword evidence="3" id="KW-1185">Reference proteome</keyword>
<feature type="region of interest" description="Disordered" evidence="1">
    <location>
        <begin position="138"/>
        <end position="161"/>
    </location>
</feature>
<dbReference type="RefSeq" id="WP_180692857.1">
    <property type="nucleotide sequence ID" value="NZ_CP035708.1"/>
</dbReference>
<dbReference type="EMBL" id="JBEPLS010000011">
    <property type="protein sequence ID" value="MET3605005.1"/>
    <property type="molecule type" value="Genomic_DNA"/>
</dbReference>
<evidence type="ECO:0000313" key="2">
    <source>
        <dbReference type="EMBL" id="MET3605005.1"/>
    </source>
</evidence>
<protein>
    <submittedName>
        <fullName evidence="2">General secretion pathway protein C</fullName>
    </submittedName>
</protein>
<sequence length="208" mass="20857">MAARWTAWLVWAALAGSLVFWGLRLGVRPGGLPPQVQTVATDQAVRGDVLRMLGALPAAAVGLPAAAPEAAARFRLIGAVARSGGEGWATLAVDGQPARVVRVGAAVDSSWVLQSVSARQVTLGPAGAPAQLTLDLPQLPPPATGVPGQQSAAAAPAPAGMMPEGMQPVPPIQVPPDGVMPGQPPIIQAQPEGAGTVSGGVVEPPMVR</sequence>
<name>A0ABV2IPX5_9BURK</name>
<gene>
    <name evidence="2" type="ORF">ABIC99_002830</name>
</gene>
<reference evidence="2 3" key="1">
    <citation type="submission" date="2024-06" db="EMBL/GenBank/DDBJ databases">
        <title>Genomic Encyclopedia of Type Strains, Phase IV (KMG-IV): sequencing the most valuable type-strain genomes for metagenomic binning, comparative biology and taxonomic classification.</title>
        <authorList>
            <person name="Goeker M."/>
        </authorList>
    </citation>
    <scope>NUCLEOTIDE SEQUENCE [LARGE SCALE GENOMIC DNA]</scope>
    <source>
        <strain evidence="2 3">D-501</strain>
    </source>
</reference>
<feature type="compositionally biased region" description="Low complexity" evidence="1">
    <location>
        <begin position="147"/>
        <end position="161"/>
    </location>
</feature>
<evidence type="ECO:0000256" key="1">
    <source>
        <dbReference type="SAM" id="MobiDB-lite"/>
    </source>
</evidence>
<proteinExistence type="predicted"/>
<organism evidence="2 3">
    <name type="scientific">Sphaerotilus sulfidivorans</name>
    <dbReference type="NCBI Taxonomy" id="639200"/>
    <lineage>
        <taxon>Bacteria</taxon>
        <taxon>Pseudomonadati</taxon>
        <taxon>Pseudomonadota</taxon>
        <taxon>Betaproteobacteria</taxon>
        <taxon>Burkholderiales</taxon>
        <taxon>Sphaerotilaceae</taxon>
        <taxon>Sphaerotilus</taxon>
    </lineage>
</organism>
<dbReference type="Proteomes" id="UP001549111">
    <property type="component" value="Unassembled WGS sequence"/>
</dbReference>
<comment type="caution">
    <text evidence="2">The sequence shown here is derived from an EMBL/GenBank/DDBJ whole genome shotgun (WGS) entry which is preliminary data.</text>
</comment>